<dbReference type="SFLD" id="SFLDS00003">
    <property type="entry name" value="Haloacid_Dehalogenase"/>
    <property type="match status" value="1"/>
</dbReference>
<reference evidence="1" key="1">
    <citation type="submission" date="2018-09" db="EMBL/GenBank/DDBJ databases">
        <title>Murine metabolic-syndrome-specific gut microbial biobank.</title>
        <authorList>
            <person name="Liu C."/>
        </authorList>
    </citation>
    <scope>NUCLEOTIDE SEQUENCE</scope>
    <source>
        <strain evidence="1">D42-62</strain>
    </source>
</reference>
<proteinExistence type="predicted"/>
<evidence type="ECO:0000313" key="1">
    <source>
        <dbReference type="EMBL" id="NBJ91536.1"/>
    </source>
</evidence>
<dbReference type="SFLD" id="SFLDG01135">
    <property type="entry name" value="C1.5.6:_HAD__Beta-PGM__Phospha"/>
    <property type="match status" value="1"/>
</dbReference>
<dbReference type="InterPro" id="IPR050155">
    <property type="entry name" value="HAD-like_hydrolase_sf"/>
</dbReference>
<dbReference type="AlphaFoldDB" id="A0A9X5BD27"/>
<keyword evidence="2" id="KW-1185">Reference proteome</keyword>
<dbReference type="SUPFAM" id="SSF56784">
    <property type="entry name" value="HAD-like"/>
    <property type="match status" value="1"/>
</dbReference>
<dbReference type="Gene3D" id="3.40.50.1000">
    <property type="entry name" value="HAD superfamily/HAD-like"/>
    <property type="match status" value="1"/>
</dbReference>
<dbReference type="PROSITE" id="PS01228">
    <property type="entry name" value="COF_1"/>
    <property type="match status" value="1"/>
</dbReference>
<dbReference type="Pfam" id="PF13419">
    <property type="entry name" value="HAD_2"/>
    <property type="match status" value="1"/>
</dbReference>
<keyword evidence="1" id="KW-0378">Hydrolase</keyword>
<gene>
    <name evidence="1" type="ORF">D5281_02760</name>
</gene>
<comment type="caution">
    <text evidence="1">The sequence shown here is derived from an EMBL/GenBank/DDBJ whole genome shotgun (WGS) entry which is preliminary data.</text>
</comment>
<evidence type="ECO:0000313" key="2">
    <source>
        <dbReference type="Proteomes" id="UP001154420"/>
    </source>
</evidence>
<dbReference type="GO" id="GO:0008967">
    <property type="term" value="F:phosphoglycolate phosphatase activity"/>
    <property type="evidence" value="ECO:0007669"/>
    <property type="project" value="TreeGrafter"/>
</dbReference>
<dbReference type="Gene3D" id="1.10.150.240">
    <property type="entry name" value="Putative phosphatase, domain 2"/>
    <property type="match status" value="1"/>
</dbReference>
<dbReference type="NCBIfam" id="TIGR01549">
    <property type="entry name" value="HAD-SF-IA-v1"/>
    <property type="match status" value="1"/>
</dbReference>
<dbReference type="SFLD" id="SFLDG01129">
    <property type="entry name" value="C1.5:_HAD__Beta-PGM__Phosphata"/>
    <property type="match status" value="1"/>
</dbReference>
<dbReference type="InterPro" id="IPR006439">
    <property type="entry name" value="HAD-SF_hydro_IA"/>
</dbReference>
<dbReference type="InterPro" id="IPR036412">
    <property type="entry name" value="HAD-like_sf"/>
</dbReference>
<organism evidence="1 2">
    <name type="scientific">Parablautia muri</name>
    <dbReference type="NCBI Taxonomy" id="2320879"/>
    <lineage>
        <taxon>Bacteria</taxon>
        <taxon>Bacillati</taxon>
        <taxon>Bacillota</taxon>
        <taxon>Clostridia</taxon>
        <taxon>Lachnospirales</taxon>
        <taxon>Lachnospiraceae</taxon>
        <taxon>Parablautia</taxon>
    </lineage>
</organism>
<dbReference type="PANTHER" id="PTHR43434:SF1">
    <property type="entry name" value="PHOSPHOGLYCOLATE PHOSPHATASE"/>
    <property type="match status" value="1"/>
</dbReference>
<dbReference type="GO" id="GO:0005829">
    <property type="term" value="C:cytosol"/>
    <property type="evidence" value="ECO:0007669"/>
    <property type="project" value="TreeGrafter"/>
</dbReference>
<dbReference type="PANTHER" id="PTHR43434">
    <property type="entry name" value="PHOSPHOGLYCOLATE PHOSPHATASE"/>
    <property type="match status" value="1"/>
</dbReference>
<dbReference type="InterPro" id="IPR041492">
    <property type="entry name" value="HAD_2"/>
</dbReference>
<dbReference type="GO" id="GO:0006281">
    <property type="term" value="P:DNA repair"/>
    <property type="evidence" value="ECO:0007669"/>
    <property type="project" value="TreeGrafter"/>
</dbReference>
<dbReference type="EMBL" id="QZDT01000002">
    <property type="protein sequence ID" value="NBJ91536.1"/>
    <property type="molecule type" value="Genomic_DNA"/>
</dbReference>
<dbReference type="RefSeq" id="WP_160558616.1">
    <property type="nucleotide sequence ID" value="NZ_QZDT01000002.1"/>
</dbReference>
<dbReference type="InterPro" id="IPR023198">
    <property type="entry name" value="PGP-like_dom2"/>
</dbReference>
<sequence length="226" mass="25997">MRERETRIRNKRYEAVIFDLDGTLLNTLEDLRDSVNYGLSQYGMPQRSLEEIRHFVGNGVQRLIERAVPEGITTDLQEKIFEAFKEHYKIHCNDKTRLYAGIPELLAELKRREFSMAIVSNKLQEGVDALWEQYFKEYLPTAIGARDGIRKKPAPDTVIEALKILGIPRKQTVYVGDSEVDIATARNSEMDCITVTWGFRTREEQKQAGAVTFVDKPSDIIPLLYL</sequence>
<protein>
    <submittedName>
        <fullName evidence="1">HAD family hydrolase</fullName>
    </submittedName>
</protein>
<dbReference type="Proteomes" id="UP001154420">
    <property type="component" value="Unassembled WGS sequence"/>
</dbReference>
<dbReference type="OrthoDB" id="9807630at2"/>
<dbReference type="InterPro" id="IPR023214">
    <property type="entry name" value="HAD_sf"/>
</dbReference>
<accession>A0A9X5BD27</accession>
<name>A0A9X5BD27_9FIRM</name>